<sequence>MVRTAAPKINPRGMRCVTSQRSRGVSVRPRHASPGESAYCPDSLIRRLRMKDSAGSCPADRSLGAELVLACGDLDAAVAFYVDTLGFRLDMTMPADAPTVAVISGHGISLRLQSATRDEGKPPMPELRLPVALRGSIATADLPASAPGGLRIAWQQPKQAVAAPAESREFLLRRADSASAWVTGRAGMQYRDLIPGRVDGHVIASHIRIPEGGPVPDYVHFHEVGVQLIYCRRGWVRVVYEDQGAPFVLRPGDCVLQPPTIRHRVLESSAGLEVIEVGSPAQHETWRDHELALPTPQVDGKRRFGGQRFVRHVASEALWQSSAQGALRFADTGIADATNGMASVRVLRLHGSPGKPAGMPMAAAPVHFLFVLSGRLELGPVAGETIELGSDDACVLPARWEGRLESSSACEILEVALPALAA</sequence>
<keyword evidence="4" id="KW-1185">Reference proteome</keyword>
<dbReference type="InterPro" id="IPR029068">
    <property type="entry name" value="Glyas_Bleomycin-R_OHBP_Dase"/>
</dbReference>
<dbReference type="InterPro" id="IPR013096">
    <property type="entry name" value="Cupin_2"/>
</dbReference>
<dbReference type="Proteomes" id="UP000198575">
    <property type="component" value="Unassembled WGS sequence"/>
</dbReference>
<proteinExistence type="predicted"/>
<dbReference type="Gene3D" id="2.60.120.10">
    <property type="entry name" value="Jelly Rolls"/>
    <property type="match status" value="2"/>
</dbReference>
<feature type="domain" description="Glyoxalase/fosfomycin resistance/dioxygenase" evidence="1">
    <location>
        <begin position="67"/>
        <end position="125"/>
    </location>
</feature>
<protein>
    <recommendedName>
        <fullName evidence="5">Cupin domain-containing protein</fullName>
    </recommendedName>
</protein>
<evidence type="ECO:0008006" key="5">
    <source>
        <dbReference type="Google" id="ProtNLM"/>
    </source>
</evidence>
<dbReference type="CDD" id="cd06980">
    <property type="entry name" value="cupin_bxe_c0505"/>
    <property type="match status" value="1"/>
</dbReference>
<dbReference type="STRING" id="578942.SAMN05216289_10335"/>
<evidence type="ECO:0000313" key="3">
    <source>
        <dbReference type="EMBL" id="SFN04536.1"/>
    </source>
</evidence>
<dbReference type="Gene3D" id="3.10.180.10">
    <property type="entry name" value="2,3-Dihydroxybiphenyl 1,2-Dioxygenase, domain 1"/>
    <property type="match status" value="1"/>
</dbReference>
<dbReference type="SUPFAM" id="SSF51182">
    <property type="entry name" value="RmlC-like cupins"/>
    <property type="match status" value="2"/>
</dbReference>
<dbReference type="Pfam" id="PF07883">
    <property type="entry name" value="Cupin_2"/>
    <property type="match status" value="1"/>
</dbReference>
<dbReference type="EMBL" id="FOVF01000003">
    <property type="protein sequence ID" value="SFN04536.1"/>
    <property type="molecule type" value="Genomic_DNA"/>
</dbReference>
<feature type="domain" description="Cupin type-2" evidence="2">
    <location>
        <begin position="207"/>
        <end position="265"/>
    </location>
</feature>
<name>A0A1I4VU69_9GAMM</name>
<dbReference type="InterPro" id="IPR004360">
    <property type="entry name" value="Glyas_Fos-R_dOase_dom"/>
</dbReference>
<accession>A0A1I4VU69</accession>
<dbReference type="SUPFAM" id="SSF54593">
    <property type="entry name" value="Glyoxalase/Bleomycin resistance protein/Dihydroxybiphenyl dioxygenase"/>
    <property type="match status" value="1"/>
</dbReference>
<reference evidence="3 4" key="1">
    <citation type="submission" date="2016-10" db="EMBL/GenBank/DDBJ databases">
        <authorList>
            <person name="de Groot N.N."/>
        </authorList>
    </citation>
    <scope>NUCLEOTIDE SEQUENCE [LARGE SCALE GENOMIC DNA]</scope>
    <source>
        <strain evidence="3 4">CGMCC 1.7659</strain>
    </source>
</reference>
<dbReference type="InterPro" id="IPR014710">
    <property type="entry name" value="RmlC-like_jellyroll"/>
</dbReference>
<gene>
    <name evidence="3" type="ORF">SAMN05216289_10335</name>
</gene>
<evidence type="ECO:0000313" key="4">
    <source>
        <dbReference type="Proteomes" id="UP000198575"/>
    </source>
</evidence>
<dbReference type="AlphaFoldDB" id="A0A1I4VU69"/>
<organism evidence="3 4">
    <name type="scientific">Dokdonella immobilis</name>
    <dbReference type="NCBI Taxonomy" id="578942"/>
    <lineage>
        <taxon>Bacteria</taxon>
        <taxon>Pseudomonadati</taxon>
        <taxon>Pseudomonadota</taxon>
        <taxon>Gammaproteobacteria</taxon>
        <taxon>Lysobacterales</taxon>
        <taxon>Rhodanobacteraceae</taxon>
        <taxon>Dokdonella</taxon>
    </lineage>
</organism>
<dbReference type="Pfam" id="PF00903">
    <property type="entry name" value="Glyoxalase"/>
    <property type="match status" value="1"/>
</dbReference>
<evidence type="ECO:0000259" key="2">
    <source>
        <dbReference type="Pfam" id="PF07883"/>
    </source>
</evidence>
<evidence type="ECO:0000259" key="1">
    <source>
        <dbReference type="Pfam" id="PF00903"/>
    </source>
</evidence>
<dbReference type="InterPro" id="IPR011051">
    <property type="entry name" value="RmlC_Cupin_sf"/>
</dbReference>